<dbReference type="EMBL" id="BAABHK010000022">
    <property type="protein sequence ID" value="GAA4638274.1"/>
    <property type="molecule type" value="Genomic_DNA"/>
</dbReference>
<name>A0ABP8URY8_9ACTN</name>
<evidence type="ECO:0000313" key="2">
    <source>
        <dbReference type="Proteomes" id="UP001501442"/>
    </source>
</evidence>
<protein>
    <submittedName>
        <fullName evidence="1">Uncharacterized protein</fullName>
    </submittedName>
</protein>
<keyword evidence="2" id="KW-1185">Reference proteome</keyword>
<gene>
    <name evidence="1" type="ORF">GCM10023196_095320</name>
</gene>
<organism evidence="1 2">
    <name type="scientific">Actinoallomurus vinaceus</name>
    <dbReference type="NCBI Taxonomy" id="1080074"/>
    <lineage>
        <taxon>Bacteria</taxon>
        <taxon>Bacillati</taxon>
        <taxon>Actinomycetota</taxon>
        <taxon>Actinomycetes</taxon>
        <taxon>Streptosporangiales</taxon>
        <taxon>Thermomonosporaceae</taxon>
        <taxon>Actinoallomurus</taxon>
    </lineage>
</organism>
<accession>A0ABP8URY8</accession>
<dbReference type="Proteomes" id="UP001501442">
    <property type="component" value="Unassembled WGS sequence"/>
</dbReference>
<proteinExistence type="predicted"/>
<evidence type="ECO:0000313" key="1">
    <source>
        <dbReference type="EMBL" id="GAA4638274.1"/>
    </source>
</evidence>
<sequence length="82" mass="8537">MLTDPELLRRTAITTLAAHALVDGRCRVCSVAGVCPYARRAANALDFLGDPEGWLVTLSRQASAPGPAVLIEVLAGLQAAPP</sequence>
<comment type="caution">
    <text evidence="1">The sequence shown here is derived from an EMBL/GenBank/DDBJ whole genome shotgun (WGS) entry which is preliminary data.</text>
</comment>
<dbReference type="RefSeq" id="WP_345441621.1">
    <property type="nucleotide sequence ID" value="NZ_BAABHK010000022.1"/>
</dbReference>
<reference evidence="2" key="1">
    <citation type="journal article" date="2019" name="Int. J. Syst. Evol. Microbiol.">
        <title>The Global Catalogue of Microorganisms (GCM) 10K type strain sequencing project: providing services to taxonomists for standard genome sequencing and annotation.</title>
        <authorList>
            <consortium name="The Broad Institute Genomics Platform"/>
            <consortium name="The Broad Institute Genome Sequencing Center for Infectious Disease"/>
            <person name="Wu L."/>
            <person name="Ma J."/>
        </authorList>
    </citation>
    <scope>NUCLEOTIDE SEQUENCE [LARGE SCALE GENOMIC DNA]</scope>
    <source>
        <strain evidence="2">JCM 17939</strain>
    </source>
</reference>